<dbReference type="EMBL" id="GADI01005558">
    <property type="protein sequence ID" value="JAA68250.1"/>
    <property type="molecule type" value="mRNA"/>
</dbReference>
<comment type="similarity">
    <text evidence="2">Belongs to the TIM16/PAM16 family.</text>
</comment>
<evidence type="ECO:0000256" key="7">
    <source>
        <dbReference type="ARBA" id="ARBA00023128"/>
    </source>
</evidence>
<name>A0A0K8RAT7_IXORI</name>
<protein>
    <submittedName>
        <fullName evidence="9">Putative pam16</fullName>
    </submittedName>
</protein>
<reference evidence="9" key="1">
    <citation type="submission" date="2012-12" db="EMBL/GenBank/DDBJ databases">
        <title>Identification and characterization of a phenylalanine ammonia-lyase gene family in Isatis indigotica Fort.</title>
        <authorList>
            <person name="Liu Q."/>
            <person name="Chen J."/>
            <person name="Zhou X."/>
            <person name="Di P."/>
            <person name="Xiao Y."/>
            <person name="Xuan H."/>
            <person name="Zhang L."/>
            <person name="Chen W."/>
        </authorList>
    </citation>
    <scope>NUCLEOTIDE SEQUENCE</scope>
    <source>
        <tissue evidence="9">Salivary gland</tissue>
    </source>
</reference>
<dbReference type="AlphaFoldDB" id="A0A0K8RAT7"/>
<evidence type="ECO:0000256" key="5">
    <source>
        <dbReference type="ARBA" id="ARBA00022927"/>
    </source>
</evidence>
<keyword evidence="4" id="KW-0999">Mitochondrion inner membrane</keyword>
<evidence type="ECO:0000256" key="4">
    <source>
        <dbReference type="ARBA" id="ARBA00022792"/>
    </source>
</evidence>
<keyword evidence="6" id="KW-0811">Translocation</keyword>
<dbReference type="InterPro" id="IPR005341">
    <property type="entry name" value="Tim16"/>
</dbReference>
<accession>A0A0K8RAT7</accession>
<evidence type="ECO:0000256" key="8">
    <source>
        <dbReference type="ARBA" id="ARBA00023136"/>
    </source>
</evidence>
<dbReference type="GO" id="GO:0030150">
    <property type="term" value="P:protein import into mitochondrial matrix"/>
    <property type="evidence" value="ECO:0007669"/>
    <property type="project" value="InterPro"/>
</dbReference>
<evidence type="ECO:0000256" key="6">
    <source>
        <dbReference type="ARBA" id="ARBA00023010"/>
    </source>
</evidence>
<keyword evidence="7" id="KW-0496">Mitochondrion</keyword>
<evidence type="ECO:0000256" key="1">
    <source>
        <dbReference type="ARBA" id="ARBA00004443"/>
    </source>
</evidence>
<dbReference type="GO" id="GO:0005744">
    <property type="term" value="C:TIM23 mitochondrial import inner membrane translocase complex"/>
    <property type="evidence" value="ECO:0007669"/>
    <property type="project" value="InterPro"/>
</dbReference>
<dbReference type="PANTHER" id="PTHR12388">
    <property type="entry name" value="MITOCHONDRIA ASSOCIATED GRANULOCYTE MACROPHAGE CSF SIGNALING MOLECULE"/>
    <property type="match status" value="1"/>
</dbReference>
<sequence>MAKYLAQVIVVGAQVVARAFARALQQEYAASQAAAKQAGGGRGGNTQRAAASAKLGMSIQEALQILNVEKLDPEKIAKNYEHLFQVNDKAKGGSFYLQSKVYRAKERLDEELRLQEEQEQKKKERRKENDL</sequence>
<proteinExistence type="evidence at transcript level"/>
<organism evidence="9">
    <name type="scientific">Ixodes ricinus</name>
    <name type="common">Common tick</name>
    <name type="synonym">Acarus ricinus</name>
    <dbReference type="NCBI Taxonomy" id="34613"/>
    <lineage>
        <taxon>Eukaryota</taxon>
        <taxon>Metazoa</taxon>
        <taxon>Ecdysozoa</taxon>
        <taxon>Arthropoda</taxon>
        <taxon>Chelicerata</taxon>
        <taxon>Arachnida</taxon>
        <taxon>Acari</taxon>
        <taxon>Parasitiformes</taxon>
        <taxon>Ixodida</taxon>
        <taxon>Ixodoidea</taxon>
        <taxon>Ixodidae</taxon>
        <taxon>Ixodinae</taxon>
        <taxon>Ixodes</taxon>
    </lineage>
</organism>
<dbReference type="InterPro" id="IPR036869">
    <property type="entry name" value="J_dom_sf"/>
</dbReference>
<dbReference type="PANTHER" id="PTHR12388:SF0">
    <property type="entry name" value="MITOCHONDRIAL IMPORT INNER MEMBRANE TRANSLOCASE SUBUNIT TIM16"/>
    <property type="match status" value="1"/>
</dbReference>
<evidence type="ECO:0000256" key="3">
    <source>
        <dbReference type="ARBA" id="ARBA00022448"/>
    </source>
</evidence>
<dbReference type="FunFam" id="1.10.287.110:FF:000006">
    <property type="entry name" value="Import inner membrane translocase subunit TIM16"/>
    <property type="match status" value="1"/>
</dbReference>
<comment type="subcellular location">
    <subcellularLocation>
        <location evidence="1">Mitochondrion inner membrane</location>
        <topology evidence="1">Peripheral membrane protein</topology>
        <orientation evidence="1">Matrix side</orientation>
    </subcellularLocation>
</comment>
<keyword evidence="5" id="KW-0653">Protein transport</keyword>
<keyword evidence="8" id="KW-0472">Membrane</keyword>
<keyword evidence="3" id="KW-0813">Transport</keyword>
<dbReference type="Gene3D" id="1.10.287.110">
    <property type="entry name" value="DnaJ domain"/>
    <property type="match status" value="1"/>
</dbReference>
<evidence type="ECO:0000256" key="2">
    <source>
        <dbReference type="ARBA" id="ARBA00008817"/>
    </source>
</evidence>
<dbReference type="Pfam" id="PF03656">
    <property type="entry name" value="Pam16"/>
    <property type="match status" value="1"/>
</dbReference>
<evidence type="ECO:0000313" key="9">
    <source>
        <dbReference type="EMBL" id="JAA68250.1"/>
    </source>
</evidence>